<dbReference type="InterPro" id="IPR006694">
    <property type="entry name" value="Fatty_acid_hydroxylase"/>
</dbReference>
<dbReference type="PANTHER" id="PTHR21624">
    <property type="entry name" value="STEROL DESATURASE-RELATED PROTEIN"/>
    <property type="match status" value="1"/>
</dbReference>
<dbReference type="GO" id="GO:0006643">
    <property type="term" value="P:membrane lipid metabolic process"/>
    <property type="evidence" value="ECO:0007669"/>
    <property type="project" value="TreeGrafter"/>
</dbReference>
<dbReference type="GO" id="GO:0012505">
    <property type="term" value="C:endomembrane system"/>
    <property type="evidence" value="ECO:0007669"/>
    <property type="project" value="UniProtKB-SubCell"/>
</dbReference>
<evidence type="ECO:0000256" key="4">
    <source>
        <dbReference type="ARBA" id="ARBA00023002"/>
    </source>
</evidence>
<sequence>MRKKVTIILFILGLSAIPLMLVYYWPKISVLWQDPSRFWKLILDATNLSDVFTKATAVTIGLFLVAAIVDLVALGWEKSGLRKLFKGSDQSVWNDIWSYLLSVVRIFDVLSLVASLGLSYFLASVFLKYFQFSLSNYIENDWLKLLVVFVLLDLLHYLQHRFMHYRPFWELHAYHHSAEEFTLLTTSRGHVLEGAIYFLFAGMFYALVGGDDLLEVVFYLNAIREGYQYLLHSDVNWKLGWVGKYILISPAAHRLHHSISAKDYNRNYGTFFIWWDKLFGTYAHPKEFCKIGIDHNPYNKTNFFVGQWIGLKRFLGWNSEK</sequence>
<evidence type="ECO:0000256" key="7">
    <source>
        <dbReference type="SAM" id="Phobius"/>
    </source>
</evidence>
<accession>A0A916NSX7</accession>
<gene>
    <name evidence="9" type="ORF">CRYO30217_02561</name>
</gene>
<keyword evidence="5" id="KW-0443">Lipid metabolism</keyword>
<dbReference type="Proteomes" id="UP000683507">
    <property type="component" value="Chromosome"/>
</dbReference>
<dbReference type="EMBL" id="OU015584">
    <property type="protein sequence ID" value="CAG5084767.1"/>
    <property type="molecule type" value="Genomic_DNA"/>
</dbReference>
<dbReference type="AlphaFoldDB" id="A0A916NSX7"/>
<name>A0A916NSX7_9FLAO</name>
<keyword evidence="10" id="KW-1185">Reference proteome</keyword>
<dbReference type="GO" id="GO:0050479">
    <property type="term" value="F:glyceryl-ether monooxygenase activity"/>
    <property type="evidence" value="ECO:0007669"/>
    <property type="project" value="TreeGrafter"/>
</dbReference>
<keyword evidence="2 7" id="KW-0812">Transmembrane</keyword>
<dbReference type="PANTHER" id="PTHR21624:SF1">
    <property type="entry name" value="ALKYLGLYCEROL MONOOXYGENASE"/>
    <property type="match status" value="1"/>
</dbReference>
<evidence type="ECO:0000259" key="8">
    <source>
        <dbReference type="Pfam" id="PF04116"/>
    </source>
</evidence>
<evidence type="ECO:0000256" key="1">
    <source>
        <dbReference type="ARBA" id="ARBA00004127"/>
    </source>
</evidence>
<feature type="transmembrane region" description="Helical" evidence="7">
    <location>
        <begin position="55"/>
        <end position="76"/>
    </location>
</feature>
<evidence type="ECO:0000256" key="3">
    <source>
        <dbReference type="ARBA" id="ARBA00022989"/>
    </source>
</evidence>
<keyword evidence="3 7" id="KW-1133">Transmembrane helix</keyword>
<dbReference type="KEGG" id="ptan:CRYO30217_02561"/>
<feature type="transmembrane region" description="Helical" evidence="7">
    <location>
        <begin position="97"/>
        <end position="122"/>
    </location>
</feature>
<dbReference type="RefSeq" id="WP_258542780.1">
    <property type="nucleotide sequence ID" value="NZ_OU015584.1"/>
</dbReference>
<dbReference type="InterPro" id="IPR051689">
    <property type="entry name" value="Sterol_desaturase/TMEM195"/>
</dbReference>
<reference evidence="9" key="1">
    <citation type="submission" date="2021-04" db="EMBL/GenBank/DDBJ databases">
        <authorList>
            <person name="Rodrigo-Torres L."/>
            <person name="Arahal R. D."/>
            <person name="Lucena T."/>
        </authorList>
    </citation>
    <scope>NUCLEOTIDE SEQUENCE</scope>
    <source>
        <strain evidence="9">AS29M-1</strain>
    </source>
</reference>
<evidence type="ECO:0000256" key="5">
    <source>
        <dbReference type="ARBA" id="ARBA00023098"/>
    </source>
</evidence>
<dbReference type="GO" id="GO:0005506">
    <property type="term" value="F:iron ion binding"/>
    <property type="evidence" value="ECO:0007669"/>
    <property type="project" value="InterPro"/>
</dbReference>
<dbReference type="GO" id="GO:0016020">
    <property type="term" value="C:membrane"/>
    <property type="evidence" value="ECO:0007669"/>
    <property type="project" value="GOC"/>
</dbReference>
<feature type="transmembrane region" description="Helical" evidence="7">
    <location>
        <begin position="7"/>
        <end position="25"/>
    </location>
</feature>
<keyword evidence="6 7" id="KW-0472">Membrane</keyword>
<organism evidence="9 10">
    <name type="scientific">Parvicella tangerina</name>
    <dbReference type="NCBI Taxonomy" id="2829795"/>
    <lineage>
        <taxon>Bacteria</taxon>
        <taxon>Pseudomonadati</taxon>
        <taxon>Bacteroidota</taxon>
        <taxon>Flavobacteriia</taxon>
        <taxon>Flavobacteriales</taxon>
        <taxon>Parvicellaceae</taxon>
        <taxon>Parvicella</taxon>
    </lineage>
</organism>
<comment type="subcellular location">
    <subcellularLocation>
        <location evidence="1">Endomembrane system</location>
        <topology evidence="1">Multi-pass membrane protein</topology>
    </subcellularLocation>
</comment>
<feature type="transmembrane region" description="Helical" evidence="7">
    <location>
        <begin position="142"/>
        <end position="158"/>
    </location>
</feature>
<keyword evidence="4" id="KW-0560">Oxidoreductase</keyword>
<evidence type="ECO:0000256" key="6">
    <source>
        <dbReference type="ARBA" id="ARBA00023136"/>
    </source>
</evidence>
<evidence type="ECO:0000313" key="10">
    <source>
        <dbReference type="Proteomes" id="UP000683507"/>
    </source>
</evidence>
<protein>
    <recommendedName>
        <fullName evidence="8">Fatty acid hydroxylase domain-containing protein</fullName>
    </recommendedName>
</protein>
<evidence type="ECO:0000256" key="2">
    <source>
        <dbReference type="ARBA" id="ARBA00022692"/>
    </source>
</evidence>
<dbReference type="Pfam" id="PF04116">
    <property type="entry name" value="FA_hydroxylase"/>
    <property type="match status" value="1"/>
</dbReference>
<proteinExistence type="predicted"/>
<feature type="domain" description="Fatty acid hydroxylase" evidence="8">
    <location>
        <begin position="146"/>
        <end position="281"/>
    </location>
</feature>
<dbReference type="GO" id="GO:0008610">
    <property type="term" value="P:lipid biosynthetic process"/>
    <property type="evidence" value="ECO:0007669"/>
    <property type="project" value="InterPro"/>
</dbReference>
<evidence type="ECO:0000313" key="9">
    <source>
        <dbReference type="EMBL" id="CAG5084767.1"/>
    </source>
</evidence>